<feature type="domain" description="BioF2-like acetyltransferase" evidence="2">
    <location>
        <begin position="294"/>
        <end position="429"/>
    </location>
</feature>
<sequence length="499" mass="53952">MDGGPLRCPAWRADRWHGAGTTNRAGAVGMPMRTGKAALPRRGKLCRAFVSGIRVRLVEVLPLSRVSRLYGPVYAAIVALGRFSGHEVDRFHRRERSHPMPTDSASHRPAVASSRGDARATAGLRIDVIKWRDAFDALAPAWTALHARSRATVYADHGFLSAWLESYGRDAALRVVTAHRDGRLVGALPLMAGPARALLPLGEGRLGFAGLLLPPLTPGTHPEERPEAVLAALLRGFGRGRYLRLDPVERADADMIARAARDAGLALQRREVIQGDSVALTGGIEAYLATRSKSQRRLIRRAEKAHEAPGFAWTETADDPEGALEGYLAVARTSWKAAAGTGFGADAAGAAFLRGLAHRLGPDRARFGALHDGQTPVCGYFALRDGDTWLAVSHEFNETYAKSSPGRLALHRVSVAAAAAGMSRVDFMRTSKLNQELATDSRPLDRVILHRRFDPAAVLGWESARALRGLRRRLRRWSGAKPGPRAAAQAKSATDTPRP</sequence>
<gene>
    <name evidence="3" type="ORF">EKE94_06015</name>
</gene>
<dbReference type="Proteomes" id="UP000285908">
    <property type="component" value="Unassembled WGS sequence"/>
</dbReference>
<dbReference type="InterPro" id="IPR038740">
    <property type="entry name" value="BioF2-like_GNAT_dom"/>
</dbReference>
<evidence type="ECO:0000313" key="4">
    <source>
        <dbReference type="Proteomes" id="UP000285908"/>
    </source>
</evidence>
<name>A0A438AIA1_9RHOB</name>
<reference evidence="3 4" key="1">
    <citation type="submission" date="2018-11" db="EMBL/GenBank/DDBJ databases">
        <title>Mesobaculum littorinae gen. nov., sp. nov., isolated from Littorina scabra that represents a novel genus of the order Rhodobacteraceae.</title>
        <authorList>
            <person name="Li F."/>
        </authorList>
    </citation>
    <scope>NUCLEOTIDE SEQUENCE [LARGE SCALE GENOMIC DNA]</scope>
    <source>
        <strain evidence="3 4">M0103</strain>
    </source>
</reference>
<dbReference type="InterPro" id="IPR016181">
    <property type="entry name" value="Acyl_CoA_acyltransferase"/>
</dbReference>
<dbReference type="Pfam" id="PF13480">
    <property type="entry name" value="Acetyltransf_6"/>
    <property type="match status" value="1"/>
</dbReference>
<organism evidence="3 4">
    <name type="scientific">Mesobaculum littorinae</name>
    <dbReference type="NCBI Taxonomy" id="2486419"/>
    <lineage>
        <taxon>Bacteria</taxon>
        <taxon>Pseudomonadati</taxon>
        <taxon>Pseudomonadota</taxon>
        <taxon>Alphaproteobacteria</taxon>
        <taxon>Rhodobacterales</taxon>
        <taxon>Roseobacteraceae</taxon>
        <taxon>Mesobaculum</taxon>
    </lineage>
</organism>
<proteinExistence type="predicted"/>
<dbReference type="OrthoDB" id="213519at2"/>
<dbReference type="EMBL" id="RQXX01000002">
    <property type="protein sequence ID" value="RVV98473.1"/>
    <property type="molecule type" value="Genomic_DNA"/>
</dbReference>
<dbReference type="GO" id="GO:0016740">
    <property type="term" value="F:transferase activity"/>
    <property type="evidence" value="ECO:0007669"/>
    <property type="project" value="UniProtKB-KW"/>
</dbReference>
<dbReference type="Gene3D" id="3.40.630.30">
    <property type="match status" value="1"/>
</dbReference>
<keyword evidence="3" id="KW-0808">Transferase</keyword>
<protein>
    <submittedName>
        <fullName evidence="3">GNAT family N-acetyltransferase</fullName>
    </submittedName>
</protein>
<dbReference type="SUPFAM" id="SSF55729">
    <property type="entry name" value="Acyl-CoA N-acyltransferases (Nat)"/>
    <property type="match status" value="1"/>
</dbReference>
<comment type="caution">
    <text evidence="3">The sequence shown here is derived from an EMBL/GenBank/DDBJ whole genome shotgun (WGS) entry which is preliminary data.</text>
</comment>
<feature type="region of interest" description="Disordered" evidence="1">
    <location>
        <begin position="94"/>
        <end position="114"/>
    </location>
</feature>
<evidence type="ECO:0000259" key="2">
    <source>
        <dbReference type="Pfam" id="PF13480"/>
    </source>
</evidence>
<accession>A0A438AIA1</accession>
<feature type="region of interest" description="Disordered" evidence="1">
    <location>
        <begin position="478"/>
        <end position="499"/>
    </location>
</feature>
<dbReference type="AlphaFoldDB" id="A0A438AIA1"/>
<evidence type="ECO:0000313" key="3">
    <source>
        <dbReference type="EMBL" id="RVV98473.1"/>
    </source>
</evidence>
<evidence type="ECO:0000256" key="1">
    <source>
        <dbReference type="SAM" id="MobiDB-lite"/>
    </source>
</evidence>
<keyword evidence="4" id="KW-1185">Reference proteome</keyword>